<proteinExistence type="predicted"/>
<dbReference type="Proteomes" id="UP000799754">
    <property type="component" value="Unassembled WGS sequence"/>
</dbReference>
<accession>A0ACB6RRA8</accession>
<keyword evidence="2" id="KW-1185">Reference proteome</keyword>
<evidence type="ECO:0000313" key="1">
    <source>
        <dbReference type="EMBL" id="KAF2623935.1"/>
    </source>
</evidence>
<sequence length="72" mass="8040">MLFWIFLLSFVSFCYCLHLFAIVCIFLLLFASFCYCLHLFASVEVGWGACGCAGENFDIVKIGEQTAGTLKP</sequence>
<protein>
    <submittedName>
        <fullName evidence="1">Uncharacterized protein</fullName>
    </submittedName>
</protein>
<gene>
    <name evidence="1" type="ORF">BU25DRAFT_164502</name>
</gene>
<organism evidence="1 2">
    <name type="scientific">Macroventuria anomochaeta</name>
    <dbReference type="NCBI Taxonomy" id="301207"/>
    <lineage>
        <taxon>Eukaryota</taxon>
        <taxon>Fungi</taxon>
        <taxon>Dikarya</taxon>
        <taxon>Ascomycota</taxon>
        <taxon>Pezizomycotina</taxon>
        <taxon>Dothideomycetes</taxon>
        <taxon>Pleosporomycetidae</taxon>
        <taxon>Pleosporales</taxon>
        <taxon>Pleosporineae</taxon>
        <taxon>Didymellaceae</taxon>
        <taxon>Macroventuria</taxon>
    </lineage>
</organism>
<comment type="caution">
    <text evidence="1">The sequence shown here is derived from an EMBL/GenBank/DDBJ whole genome shotgun (WGS) entry which is preliminary data.</text>
</comment>
<reference evidence="1" key="1">
    <citation type="journal article" date="2020" name="Stud. Mycol.">
        <title>101 Dothideomycetes genomes: a test case for predicting lifestyles and emergence of pathogens.</title>
        <authorList>
            <person name="Haridas S."/>
            <person name="Albert R."/>
            <person name="Binder M."/>
            <person name="Bloem J."/>
            <person name="Labutti K."/>
            <person name="Salamov A."/>
            <person name="Andreopoulos B."/>
            <person name="Baker S."/>
            <person name="Barry K."/>
            <person name="Bills G."/>
            <person name="Bluhm B."/>
            <person name="Cannon C."/>
            <person name="Castanera R."/>
            <person name="Culley D."/>
            <person name="Daum C."/>
            <person name="Ezra D."/>
            <person name="Gonzalez J."/>
            <person name="Henrissat B."/>
            <person name="Kuo A."/>
            <person name="Liang C."/>
            <person name="Lipzen A."/>
            <person name="Lutzoni F."/>
            <person name="Magnuson J."/>
            <person name="Mondo S."/>
            <person name="Nolan M."/>
            <person name="Ohm R."/>
            <person name="Pangilinan J."/>
            <person name="Park H.-J."/>
            <person name="Ramirez L."/>
            <person name="Alfaro M."/>
            <person name="Sun H."/>
            <person name="Tritt A."/>
            <person name="Yoshinaga Y."/>
            <person name="Zwiers L.-H."/>
            <person name="Turgeon B."/>
            <person name="Goodwin S."/>
            <person name="Spatafora J."/>
            <person name="Crous P."/>
            <person name="Grigoriev I."/>
        </authorList>
    </citation>
    <scope>NUCLEOTIDE SEQUENCE</scope>
    <source>
        <strain evidence="1">CBS 525.71</strain>
    </source>
</reference>
<dbReference type="EMBL" id="MU006733">
    <property type="protein sequence ID" value="KAF2623935.1"/>
    <property type="molecule type" value="Genomic_DNA"/>
</dbReference>
<evidence type="ECO:0000313" key="2">
    <source>
        <dbReference type="Proteomes" id="UP000799754"/>
    </source>
</evidence>
<name>A0ACB6RRA8_9PLEO</name>